<organism evidence="5">
    <name type="scientific">Pelagomonas calceolata</name>
    <dbReference type="NCBI Taxonomy" id="35677"/>
    <lineage>
        <taxon>Eukaryota</taxon>
        <taxon>Sar</taxon>
        <taxon>Stramenopiles</taxon>
        <taxon>Ochrophyta</taxon>
        <taxon>Pelagophyceae</taxon>
        <taxon>Pelagomonadales</taxon>
        <taxon>Pelagomonadaceae</taxon>
        <taxon>Pelagomonas</taxon>
    </lineage>
</organism>
<dbReference type="InterPro" id="IPR050776">
    <property type="entry name" value="Ank_Repeat/CDKN_Inhibitor"/>
</dbReference>
<dbReference type="SMART" id="SM00248">
    <property type="entry name" value="ANK"/>
    <property type="match status" value="5"/>
</dbReference>
<dbReference type="InterPro" id="IPR002110">
    <property type="entry name" value="Ankyrin_rpt"/>
</dbReference>
<feature type="region of interest" description="Disordered" evidence="4">
    <location>
        <begin position="29"/>
        <end position="76"/>
    </location>
</feature>
<evidence type="ECO:0008006" key="8">
    <source>
        <dbReference type="Google" id="ProtNLM"/>
    </source>
</evidence>
<feature type="repeat" description="ANK" evidence="3">
    <location>
        <begin position="143"/>
        <end position="175"/>
    </location>
</feature>
<proteinExistence type="predicted"/>
<dbReference type="Proteomes" id="UP000789595">
    <property type="component" value="Unassembled WGS sequence"/>
</dbReference>
<dbReference type="PROSITE" id="PS50088">
    <property type="entry name" value="ANK_REPEAT"/>
    <property type="match status" value="3"/>
</dbReference>
<gene>
    <name evidence="5" type="ORF">PCAL00307_LOCUS19772</name>
    <name evidence="6" type="ORF">PECAL_4P22680</name>
</gene>
<dbReference type="EMBL" id="HBIW01022922">
    <property type="protein sequence ID" value="CAE0704324.1"/>
    <property type="molecule type" value="Transcribed_RNA"/>
</dbReference>
<name>A0A7S4ECL2_9STRA</name>
<accession>A0A7S4ECL2</accession>
<reference evidence="5" key="1">
    <citation type="submission" date="2021-01" db="EMBL/GenBank/DDBJ databases">
        <authorList>
            <person name="Corre E."/>
            <person name="Pelletier E."/>
            <person name="Niang G."/>
            <person name="Scheremetjew M."/>
            <person name="Finn R."/>
            <person name="Kale V."/>
            <person name="Holt S."/>
            <person name="Cochrane G."/>
            <person name="Meng A."/>
            <person name="Brown T."/>
            <person name="Cohen L."/>
        </authorList>
    </citation>
    <scope>NUCLEOTIDE SEQUENCE</scope>
    <source>
        <strain evidence="5">CCMP1756</strain>
    </source>
</reference>
<evidence type="ECO:0000256" key="3">
    <source>
        <dbReference type="PROSITE-ProRule" id="PRU00023"/>
    </source>
</evidence>
<evidence type="ECO:0000256" key="2">
    <source>
        <dbReference type="ARBA" id="ARBA00023043"/>
    </source>
</evidence>
<dbReference type="Pfam" id="PF12796">
    <property type="entry name" value="Ank_2"/>
    <property type="match status" value="1"/>
</dbReference>
<protein>
    <recommendedName>
        <fullName evidence="8">Ankyrin repeat domain-containing protein</fullName>
    </recommendedName>
</protein>
<keyword evidence="2 3" id="KW-0040">ANK repeat</keyword>
<keyword evidence="1" id="KW-0677">Repeat</keyword>
<dbReference type="EMBL" id="CAKKNE010000004">
    <property type="protein sequence ID" value="CAH0374954.1"/>
    <property type="molecule type" value="Genomic_DNA"/>
</dbReference>
<dbReference type="Pfam" id="PF00023">
    <property type="entry name" value="Ank"/>
    <property type="match status" value="1"/>
</dbReference>
<dbReference type="PANTHER" id="PTHR24201">
    <property type="entry name" value="ANK_REP_REGION DOMAIN-CONTAINING PROTEIN"/>
    <property type="match status" value="1"/>
</dbReference>
<dbReference type="AlphaFoldDB" id="A0A7S4ECL2"/>
<feature type="repeat" description="ANK" evidence="3">
    <location>
        <begin position="212"/>
        <end position="252"/>
    </location>
</feature>
<dbReference type="SUPFAM" id="SSF48403">
    <property type="entry name" value="Ankyrin repeat"/>
    <property type="match status" value="1"/>
</dbReference>
<evidence type="ECO:0000256" key="1">
    <source>
        <dbReference type="ARBA" id="ARBA00022737"/>
    </source>
</evidence>
<keyword evidence="7" id="KW-1185">Reference proteome</keyword>
<evidence type="ECO:0000313" key="5">
    <source>
        <dbReference type="EMBL" id="CAE0704324.1"/>
    </source>
</evidence>
<evidence type="ECO:0000313" key="6">
    <source>
        <dbReference type="EMBL" id="CAH0374954.1"/>
    </source>
</evidence>
<feature type="repeat" description="ANK" evidence="3">
    <location>
        <begin position="107"/>
        <end position="142"/>
    </location>
</feature>
<dbReference type="PROSITE" id="PS50297">
    <property type="entry name" value="ANK_REP_REGION"/>
    <property type="match status" value="2"/>
</dbReference>
<reference evidence="6" key="2">
    <citation type="submission" date="2021-11" db="EMBL/GenBank/DDBJ databases">
        <authorList>
            <consortium name="Genoscope - CEA"/>
            <person name="William W."/>
        </authorList>
    </citation>
    <scope>NUCLEOTIDE SEQUENCE</scope>
</reference>
<sequence>MAASARLFRQLAVRATAATGATTLLAANCDGTKPPGTRELNRLPTKTGEAPKLQRLPSKDADLPEPPSTPASTASTRLHGLVETRDVEGLRSLLRDGHVNLAARNGDGLTALLVAARLREHEAAEIIRLLTDAGASVDDIDRLGRGALHLAALAGNPATTRVLLQRGADPRRVDARRGATPAHYAAAFARVDAMAMLCAHDAKAVRDARDRLGRSPLHWSALSAHRPWASQGSLRVADELLAAGASPRARDRTGATPAHAAARLGADAWLDQLAKRDTGLLDERDNRGVSPLDMLETRYRKTRLRSRFAFDNWSLQIRLPRPFSRD</sequence>
<evidence type="ECO:0000256" key="4">
    <source>
        <dbReference type="SAM" id="MobiDB-lite"/>
    </source>
</evidence>
<dbReference type="InterPro" id="IPR036770">
    <property type="entry name" value="Ankyrin_rpt-contain_sf"/>
</dbReference>
<dbReference type="Gene3D" id="1.25.40.20">
    <property type="entry name" value="Ankyrin repeat-containing domain"/>
    <property type="match status" value="2"/>
</dbReference>
<dbReference type="OrthoDB" id="188462at2759"/>
<evidence type="ECO:0000313" key="7">
    <source>
        <dbReference type="Proteomes" id="UP000789595"/>
    </source>
</evidence>